<dbReference type="GO" id="GO:0008168">
    <property type="term" value="F:methyltransferase activity"/>
    <property type="evidence" value="ECO:0007669"/>
    <property type="project" value="UniProtKB-KW"/>
</dbReference>
<organism evidence="2 3">
    <name type="scientific">Thalassococcus arenae</name>
    <dbReference type="NCBI Taxonomy" id="2851652"/>
    <lineage>
        <taxon>Bacteria</taxon>
        <taxon>Pseudomonadati</taxon>
        <taxon>Pseudomonadota</taxon>
        <taxon>Alphaproteobacteria</taxon>
        <taxon>Rhodobacterales</taxon>
        <taxon>Roseobacteraceae</taxon>
        <taxon>Thalassococcus</taxon>
    </lineage>
</organism>
<accession>A0ABS6N4U7</accession>
<dbReference type="EMBL" id="JAHRWL010000001">
    <property type="protein sequence ID" value="MBV2359032.1"/>
    <property type="molecule type" value="Genomic_DNA"/>
</dbReference>
<sequence length="274" mass="28799">MNSRPRAGSCANTECGLRIEPFVEAELTCDAFLGGKVTIRQPRDGYRAGVDPVLLAASVMARPGQCVLELGCGAGPALSCLAARVPGLSLTGVEIQPAYADLARRNLADHGFDAQVVCADIVDLPDPLRSATFDHVLANPPYFGPGSRIGSEDAGREIARAGRTPLSDWIAVAARRLAPGGFATVIQRAERLPDLLAAMTTHLGSVECLPLVPRAHRAARLVLLRGRKGGKAAFRLCAPVVLHRGNAHPGDADHYTPQVSAILRDGAALPFPTA</sequence>
<dbReference type="Proteomes" id="UP001166293">
    <property type="component" value="Unassembled WGS sequence"/>
</dbReference>
<evidence type="ECO:0000313" key="2">
    <source>
        <dbReference type="EMBL" id="MBV2359032.1"/>
    </source>
</evidence>
<dbReference type="InterPro" id="IPR050210">
    <property type="entry name" value="tRNA_Adenine-N(6)_MTase"/>
</dbReference>
<dbReference type="PANTHER" id="PTHR47739">
    <property type="entry name" value="TRNA1(VAL) (ADENINE(37)-N6)-METHYLTRANSFERASE"/>
    <property type="match status" value="1"/>
</dbReference>
<proteinExistence type="predicted"/>
<dbReference type="PANTHER" id="PTHR47739:SF1">
    <property type="entry name" value="TRNA1(VAL) (ADENINE(37)-N6)-METHYLTRANSFERASE"/>
    <property type="match status" value="1"/>
</dbReference>
<dbReference type="CDD" id="cd02440">
    <property type="entry name" value="AdoMet_MTases"/>
    <property type="match status" value="1"/>
</dbReference>
<dbReference type="InterPro" id="IPR041698">
    <property type="entry name" value="Methyltransf_25"/>
</dbReference>
<dbReference type="GO" id="GO:0032259">
    <property type="term" value="P:methylation"/>
    <property type="evidence" value="ECO:0007669"/>
    <property type="project" value="UniProtKB-KW"/>
</dbReference>
<dbReference type="InterPro" id="IPR002052">
    <property type="entry name" value="DNA_methylase_N6_adenine_CS"/>
</dbReference>
<evidence type="ECO:0000259" key="1">
    <source>
        <dbReference type="Pfam" id="PF13649"/>
    </source>
</evidence>
<keyword evidence="2" id="KW-0808">Transferase</keyword>
<reference evidence="2" key="1">
    <citation type="submission" date="2021-06" db="EMBL/GenBank/DDBJ databases">
        <title>Thalassococcus sp. CAU 1522 isolated from sea sand, Republic of Korea.</title>
        <authorList>
            <person name="Kim W."/>
        </authorList>
    </citation>
    <scope>NUCLEOTIDE SEQUENCE</scope>
    <source>
        <strain evidence="2">CAU 1522</strain>
    </source>
</reference>
<evidence type="ECO:0000313" key="3">
    <source>
        <dbReference type="Proteomes" id="UP001166293"/>
    </source>
</evidence>
<comment type="caution">
    <text evidence="2">The sequence shown here is derived from an EMBL/GenBank/DDBJ whole genome shotgun (WGS) entry which is preliminary data.</text>
</comment>
<feature type="domain" description="Methyltransferase" evidence="1">
    <location>
        <begin position="67"/>
        <end position="139"/>
    </location>
</feature>
<keyword evidence="2" id="KW-0489">Methyltransferase</keyword>
<dbReference type="PROSITE" id="PS00092">
    <property type="entry name" value="N6_MTASE"/>
    <property type="match status" value="1"/>
</dbReference>
<keyword evidence="3" id="KW-1185">Reference proteome</keyword>
<protein>
    <submittedName>
        <fullName evidence="2">Methyltransferase domain-containing protein</fullName>
    </submittedName>
</protein>
<gene>
    <name evidence="2" type="ORF">KUH32_04530</name>
</gene>
<dbReference type="Pfam" id="PF13649">
    <property type="entry name" value="Methyltransf_25"/>
    <property type="match status" value="1"/>
</dbReference>
<name>A0ABS6N4U7_9RHOB</name>